<dbReference type="GO" id="GO:0030488">
    <property type="term" value="P:tRNA methylation"/>
    <property type="evidence" value="ECO:0007669"/>
    <property type="project" value="UniProtKB-UniRule"/>
</dbReference>
<proteinExistence type="inferred from homology"/>
<dbReference type="PANTHER" id="PTHR43836">
    <property type="entry name" value="CATECHOL O-METHYLTRANSFERASE 1-RELATED"/>
    <property type="match status" value="1"/>
</dbReference>
<name>A0A1H6VX99_9FIRM</name>
<comment type="subunit">
    <text evidence="4">Homodimer.</text>
</comment>
<feature type="binding site" evidence="4">
    <location>
        <position position="140"/>
    </location>
    <ligand>
        <name>Mg(2+)</name>
        <dbReference type="ChEBI" id="CHEBI:18420"/>
    </ligand>
</feature>
<dbReference type="InterPro" id="IPR002935">
    <property type="entry name" value="SAM_O-MeTrfase"/>
</dbReference>
<keyword evidence="4" id="KW-0460">Magnesium</keyword>
<accession>A0A1H6VX99</accession>
<keyword evidence="3 4" id="KW-0949">S-adenosyl-L-methionine</keyword>
<dbReference type="PROSITE" id="PS51682">
    <property type="entry name" value="SAM_OMT_I"/>
    <property type="match status" value="1"/>
</dbReference>
<dbReference type="GO" id="GO:0008171">
    <property type="term" value="F:O-methyltransferase activity"/>
    <property type="evidence" value="ECO:0007669"/>
    <property type="project" value="InterPro"/>
</dbReference>
<dbReference type="EMBL" id="FNZK01000003">
    <property type="protein sequence ID" value="SEJ06447.1"/>
    <property type="molecule type" value="Genomic_DNA"/>
</dbReference>
<dbReference type="SUPFAM" id="SSF53335">
    <property type="entry name" value="S-adenosyl-L-methionine-dependent methyltransferases"/>
    <property type="match status" value="1"/>
</dbReference>
<dbReference type="EC" id="2.1.1.-" evidence="4"/>
<comment type="catalytic activity">
    <reaction evidence="4">
        <text>5-hydroxyuridine(34) in tRNA + S-adenosyl-L-methionine = 5-methoxyuridine(34) in tRNA + S-adenosyl-L-homocysteine + H(+)</text>
        <dbReference type="Rhea" id="RHEA:60524"/>
        <dbReference type="Rhea" id="RHEA-COMP:13381"/>
        <dbReference type="Rhea" id="RHEA-COMP:15591"/>
        <dbReference type="ChEBI" id="CHEBI:15378"/>
        <dbReference type="ChEBI" id="CHEBI:57856"/>
        <dbReference type="ChEBI" id="CHEBI:59789"/>
        <dbReference type="ChEBI" id="CHEBI:136877"/>
        <dbReference type="ChEBI" id="CHEBI:143860"/>
    </reaction>
</comment>
<dbReference type="STRING" id="84035.SAMN05660742_10325"/>
<keyword evidence="4" id="KW-0479">Metal-binding</keyword>
<dbReference type="InterPro" id="IPR043675">
    <property type="entry name" value="TrmR_methyltr"/>
</dbReference>
<feature type="binding site" evidence="4">
    <location>
        <position position="114"/>
    </location>
    <ligand>
        <name>S-adenosyl-L-methionine</name>
        <dbReference type="ChEBI" id="CHEBI:59789"/>
    </ligand>
</feature>
<keyword evidence="4" id="KW-0819">tRNA processing</keyword>
<dbReference type="Pfam" id="PF01596">
    <property type="entry name" value="Methyltransf_3"/>
    <property type="match status" value="1"/>
</dbReference>
<keyword evidence="2 4" id="KW-0808">Transferase</keyword>
<dbReference type="Gene3D" id="3.40.50.150">
    <property type="entry name" value="Vaccinia Virus protein VP39"/>
    <property type="match status" value="1"/>
</dbReference>
<comment type="similarity">
    <text evidence="4">Belongs to the class I-like SAM-binding methyltransferase superfamily. Cation-dependent O-methyltransferase family.</text>
</comment>
<feature type="binding site" evidence="4">
    <location>
        <position position="114"/>
    </location>
    <ligand>
        <name>Mg(2+)</name>
        <dbReference type="ChEBI" id="CHEBI:18420"/>
    </ligand>
</feature>
<organism evidence="5 6">
    <name type="scientific">Propionispira arboris</name>
    <dbReference type="NCBI Taxonomy" id="84035"/>
    <lineage>
        <taxon>Bacteria</taxon>
        <taxon>Bacillati</taxon>
        <taxon>Bacillota</taxon>
        <taxon>Negativicutes</taxon>
        <taxon>Selenomonadales</taxon>
        <taxon>Selenomonadaceae</taxon>
        <taxon>Propionispira</taxon>
    </lineage>
</organism>
<gene>
    <name evidence="4" type="primary">trmR</name>
    <name evidence="5" type="ORF">SAMN05660742_10325</name>
</gene>
<protein>
    <recommendedName>
        <fullName evidence="4">tRNA 5-hydroxyuridine methyltransferase</fullName>
        <ecNumber evidence="4">2.1.1.-</ecNumber>
    </recommendedName>
    <alternativeName>
        <fullName evidence="4">ho5U methyltransferase</fullName>
    </alternativeName>
</protein>
<evidence type="ECO:0000256" key="4">
    <source>
        <dbReference type="HAMAP-Rule" id="MF_02217"/>
    </source>
</evidence>
<dbReference type="RefSeq" id="WP_091829316.1">
    <property type="nucleotide sequence ID" value="NZ_FNZK01000003.1"/>
</dbReference>
<keyword evidence="6" id="KW-1185">Reference proteome</keyword>
<dbReference type="AlphaFoldDB" id="A0A1H6VX99"/>
<evidence type="ECO:0000256" key="1">
    <source>
        <dbReference type="ARBA" id="ARBA00022603"/>
    </source>
</evidence>
<dbReference type="GO" id="GO:0016300">
    <property type="term" value="F:tRNA (uridine) methyltransferase activity"/>
    <property type="evidence" value="ECO:0007669"/>
    <property type="project" value="UniProtKB-UniRule"/>
</dbReference>
<feature type="binding site" evidence="4">
    <location>
        <position position="50"/>
    </location>
    <ligand>
        <name>S-adenosyl-L-methionine</name>
        <dbReference type="ChEBI" id="CHEBI:59789"/>
    </ligand>
</feature>
<dbReference type="PANTHER" id="PTHR43836:SF2">
    <property type="entry name" value="CATECHOL O-METHYLTRANSFERASE 1-RELATED"/>
    <property type="match status" value="1"/>
</dbReference>
<evidence type="ECO:0000313" key="6">
    <source>
        <dbReference type="Proteomes" id="UP000199662"/>
    </source>
</evidence>
<feature type="binding site" evidence="4">
    <location>
        <begin position="96"/>
        <end position="97"/>
    </location>
    <ligand>
        <name>S-adenosyl-L-methionine</name>
        <dbReference type="ChEBI" id="CHEBI:59789"/>
    </ligand>
</feature>
<dbReference type="CDD" id="cd02440">
    <property type="entry name" value="AdoMet_MTases"/>
    <property type="match status" value="1"/>
</dbReference>
<feature type="binding site" evidence="4">
    <location>
        <position position="20"/>
    </location>
    <ligand>
        <name>S-adenosyl-L-methionine</name>
        <dbReference type="ChEBI" id="CHEBI:59789"/>
    </ligand>
</feature>
<evidence type="ECO:0000256" key="2">
    <source>
        <dbReference type="ARBA" id="ARBA00022679"/>
    </source>
</evidence>
<sequence>MEYLLREMEEYAVVHHVPIINVKGKAFLIETVAAKRPHRVLEIGTAIGYSSLLIAENSADDIQITTLELNEERAATARKFINHSRYSEQITILLGDAAVNIDTLQDVYDLVFIDAAKGQYLTYFNKILPHLAADGVVVADNVLFRGYVRSSEKPPRRYKTIVTRLKKYIEIVENHPEFETVIHEQGDGLAVSYRRKNIEKT</sequence>
<feature type="binding site" evidence="4">
    <location>
        <position position="68"/>
    </location>
    <ligand>
        <name>S-adenosyl-L-methionine</name>
        <dbReference type="ChEBI" id="CHEBI:59789"/>
    </ligand>
</feature>
<reference evidence="5 6" key="1">
    <citation type="submission" date="2016-10" db="EMBL/GenBank/DDBJ databases">
        <authorList>
            <person name="de Groot N.N."/>
        </authorList>
    </citation>
    <scope>NUCLEOTIDE SEQUENCE [LARGE SCALE GENOMIC DNA]</scope>
    <source>
        <strain evidence="5 6">DSM 2179</strain>
    </source>
</reference>
<evidence type="ECO:0000256" key="3">
    <source>
        <dbReference type="ARBA" id="ARBA00022691"/>
    </source>
</evidence>
<evidence type="ECO:0000313" key="5">
    <source>
        <dbReference type="EMBL" id="SEJ06447.1"/>
    </source>
</evidence>
<feature type="binding site" evidence="4">
    <location>
        <position position="141"/>
    </location>
    <ligand>
        <name>Mg(2+)</name>
        <dbReference type="ChEBI" id="CHEBI:18420"/>
    </ligand>
</feature>
<keyword evidence="1 4" id="KW-0489">Methyltransferase</keyword>
<dbReference type="Proteomes" id="UP000199662">
    <property type="component" value="Unassembled WGS sequence"/>
</dbReference>
<dbReference type="InterPro" id="IPR029063">
    <property type="entry name" value="SAM-dependent_MTases_sf"/>
</dbReference>
<comment type="function">
    <text evidence="4">Catalyzes the methylation of 5-hydroxyuridine (ho5U) to form 5-methoxyuridine (mo5U) at position 34 in tRNAs.</text>
</comment>
<dbReference type="HAMAP" id="MF_02217">
    <property type="entry name" value="TrmR_methyltr"/>
    <property type="match status" value="1"/>
</dbReference>
<dbReference type="GO" id="GO:0000287">
    <property type="term" value="F:magnesium ion binding"/>
    <property type="evidence" value="ECO:0007669"/>
    <property type="project" value="UniProtKB-UniRule"/>
</dbReference>